<feature type="transmembrane region" description="Helical" evidence="1">
    <location>
        <begin position="68"/>
        <end position="86"/>
    </location>
</feature>
<evidence type="ECO:0008006" key="4">
    <source>
        <dbReference type="Google" id="ProtNLM"/>
    </source>
</evidence>
<accession>A0ABW8RQB1</accession>
<gene>
    <name evidence="2" type="ORF">ACJEBI_23280</name>
</gene>
<keyword evidence="1" id="KW-1133">Transmembrane helix</keyword>
<proteinExistence type="predicted"/>
<protein>
    <recommendedName>
        <fullName evidence="4">MFS transporter</fullName>
    </recommendedName>
</protein>
<evidence type="ECO:0000256" key="1">
    <source>
        <dbReference type="SAM" id="Phobius"/>
    </source>
</evidence>
<sequence length="112" mass="11995">MNSTLQQVSGAIGSALLVTIMTNRTKTHAADLMTSAMKHLTEKPTPAVLAELKQQVAMKAMLEGINDSFIVSVGIASIALFLAFFIKRAKQAEDPNAVKPTGQKIAEKLVEN</sequence>
<comment type="caution">
    <text evidence="2">The sequence shown here is derived from an EMBL/GenBank/DDBJ whole genome shotgun (WGS) entry which is preliminary data.</text>
</comment>
<dbReference type="Proteomes" id="UP001623041">
    <property type="component" value="Unassembled WGS sequence"/>
</dbReference>
<organism evidence="2 3">
    <name type="scientific">Bacillus salipaludis</name>
    <dbReference type="NCBI Taxonomy" id="2547811"/>
    <lineage>
        <taxon>Bacteria</taxon>
        <taxon>Bacillati</taxon>
        <taxon>Bacillota</taxon>
        <taxon>Bacilli</taxon>
        <taxon>Bacillales</taxon>
        <taxon>Bacillaceae</taxon>
        <taxon>Bacillus</taxon>
    </lineage>
</organism>
<keyword evidence="1" id="KW-0812">Transmembrane</keyword>
<dbReference type="RefSeq" id="WP_406582850.1">
    <property type="nucleotide sequence ID" value="NZ_JBJHQH010000022.1"/>
</dbReference>
<keyword evidence="1" id="KW-0472">Membrane</keyword>
<name>A0ABW8RQB1_9BACI</name>
<reference evidence="2 3" key="1">
    <citation type="submission" date="2024-11" db="EMBL/GenBank/DDBJ databases">
        <authorList>
            <person name="Lucas J.A."/>
        </authorList>
    </citation>
    <scope>NUCLEOTIDE SEQUENCE [LARGE SCALE GENOMIC DNA]</scope>
    <source>
        <strain evidence="2 3">Z 5.4</strain>
    </source>
</reference>
<keyword evidence="3" id="KW-1185">Reference proteome</keyword>
<evidence type="ECO:0000313" key="2">
    <source>
        <dbReference type="EMBL" id="MFK9094380.1"/>
    </source>
</evidence>
<evidence type="ECO:0000313" key="3">
    <source>
        <dbReference type="Proteomes" id="UP001623041"/>
    </source>
</evidence>
<dbReference type="EMBL" id="JBJHQH010000022">
    <property type="protein sequence ID" value="MFK9094380.1"/>
    <property type="molecule type" value="Genomic_DNA"/>
</dbReference>